<dbReference type="PANTHER" id="PTHR28008">
    <property type="entry name" value="DOMAIN PROTEIN, PUTATIVE (AFU_ORTHOLOGUE AFUA_3G10980)-RELATED"/>
    <property type="match status" value="1"/>
</dbReference>
<protein>
    <recommendedName>
        <fullName evidence="3">VanZ-like domain-containing protein</fullName>
    </recommendedName>
</protein>
<evidence type="ECO:0000256" key="1">
    <source>
        <dbReference type="SAM" id="Phobius"/>
    </source>
</evidence>
<dbReference type="EMBL" id="DRMJ01000253">
    <property type="protein sequence ID" value="HHL42962.1"/>
    <property type="molecule type" value="Genomic_DNA"/>
</dbReference>
<sequence>MTSYPFIYQKFGLALRTVSRIAVLGFLVLIIVKTLEPAVGGTSWFFSDKVAHFTAYCALAFVSLPAFPRTKPLWVLLSLCVLGIVLEIAQGVMGLGRTASFWDAVANASGAFFALFIWWSLSKIAPKRG</sequence>
<feature type="transmembrane region" description="Helical" evidence="1">
    <location>
        <begin position="21"/>
        <end position="44"/>
    </location>
</feature>
<proteinExistence type="predicted"/>
<name>A0A7C5QW75_9PROT</name>
<organism evidence="2">
    <name type="scientific">Hellea balneolensis</name>
    <dbReference type="NCBI Taxonomy" id="287478"/>
    <lineage>
        <taxon>Bacteria</taxon>
        <taxon>Pseudomonadati</taxon>
        <taxon>Pseudomonadota</taxon>
        <taxon>Alphaproteobacteria</taxon>
        <taxon>Maricaulales</taxon>
        <taxon>Robiginitomaculaceae</taxon>
        <taxon>Hellea</taxon>
    </lineage>
</organism>
<dbReference type="Proteomes" id="UP000885830">
    <property type="component" value="Unassembled WGS sequence"/>
</dbReference>
<dbReference type="AlphaFoldDB" id="A0A7C5QW75"/>
<dbReference type="PANTHER" id="PTHR28008:SF1">
    <property type="entry name" value="DOMAIN PROTEIN, PUTATIVE (AFU_ORTHOLOGUE AFUA_3G10980)-RELATED"/>
    <property type="match status" value="1"/>
</dbReference>
<comment type="caution">
    <text evidence="2">The sequence shown here is derived from an EMBL/GenBank/DDBJ whole genome shotgun (WGS) entry which is preliminary data.</text>
</comment>
<evidence type="ECO:0000313" key="2">
    <source>
        <dbReference type="EMBL" id="HHL42962.1"/>
    </source>
</evidence>
<feature type="transmembrane region" description="Helical" evidence="1">
    <location>
        <begin position="99"/>
        <end position="121"/>
    </location>
</feature>
<dbReference type="NCBIfam" id="NF037970">
    <property type="entry name" value="vanZ_1"/>
    <property type="match status" value="1"/>
</dbReference>
<keyword evidence="1" id="KW-0812">Transmembrane</keyword>
<keyword evidence="1" id="KW-1133">Transmembrane helix</keyword>
<gene>
    <name evidence="2" type="ORF">ENJ42_05030</name>
</gene>
<accession>A0A7C5QW75</accession>
<reference evidence="2" key="1">
    <citation type="journal article" date="2020" name="mSystems">
        <title>Genome- and Community-Level Interaction Insights into Carbon Utilization and Element Cycling Functions of Hydrothermarchaeota in Hydrothermal Sediment.</title>
        <authorList>
            <person name="Zhou Z."/>
            <person name="Liu Y."/>
            <person name="Xu W."/>
            <person name="Pan J."/>
            <person name="Luo Z.H."/>
            <person name="Li M."/>
        </authorList>
    </citation>
    <scope>NUCLEOTIDE SEQUENCE [LARGE SCALE GENOMIC DNA]</scope>
    <source>
        <strain evidence="2">HyVt-485</strain>
    </source>
</reference>
<feature type="transmembrane region" description="Helical" evidence="1">
    <location>
        <begin position="50"/>
        <end position="67"/>
    </location>
</feature>
<evidence type="ECO:0008006" key="3">
    <source>
        <dbReference type="Google" id="ProtNLM"/>
    </source>
</evidence>
<keyword evidence="1" id="KW-0472">Membrane</keyword>
<feature type="transmembrane region" description="Helical" evidence="1">
    <location>
        <begin position="74"/>
        <end position="93"/>
    </location>
</feature>